<dbReference type="PANTHER" id="PTHR35169">
    <property type="entry name" value="FE2OG DIOXYGENASE DOMAIN-CONTAINING PROTEIN"/>
    <property type="match status" value="1"/>
</dbReference>
<reference evidence="2 3" key="1">
    <citation type="submission" date="2014-04" db="EMBL/GenBank/DDBJ databases">
        <authorList>
            <person name="Bishop-Lilly K.A."/>
            <person name="Broomall S.M."/>
            <person name="Chain P.S."/>
            <person name="Chertkov O."/>
            <person name="Coyne S.R."/>
            <person name="Daligault H.E."/>
            <person name="Davenport K.W."/>
            <person name="Erkkila T."/>
            <person name="Frey K.G."/>
            <person name="Gibbons H.S."/>
            <person name="Gu W."/>
            <person name="Jaissle J."/>
            <person name="Johnson S.L."/>
            <person name="Koroleva G.I."/>
            <person name="Ladner J.T."/>
            <person name="Lo C.-C."/>
            <person name="Minogue T.D."/>
            <person name="Munk C."/>
            <person name="Palacios G.F."/>
            <person name="Redden C.L."/>
            <person name="Rosenzweig C.N."/>
            <person name="Scholz M.B."/>
            <person name="Teshima H."/>
            <person name="Xu Y."/>
        </authorList>
    </citation>
    <scope>NUCLEOTIDE SEQUENCE [LARGE SCALE GENOMIC DNA]</scope>
    <source>
        <strain evidence="3">gladioli</strain>
    </source>
</reference>
<dbReference type="KEGG" id="bgo:BM43_27"/>
<feature type="domain" description="Prolyl 4-hydroxylase alpha subunit Fe(2+) 2OG dioxygenase" evidence="1">
    <location>
        <begin position="115"/>
        <end position="189"/>
    </location>
</feature>
<dbReference type="InterPro" id="IPR044862">
    <property type="entry name" value="Pro_4_hyd_alph_FE2OG_OXY"/>
</dbReference>
<gene>
    <name evidence="2" type="ORF">DM48_7309</name>
</gene>
<organism evidence="2 3">
    <name type="scientific">Burkholderia gladioli</name>
    <name type="common">Pseudomonas marginata</name>
    <name type="synonym">Phytomonas marginata</name>
    <dbReference type="NCBI Taxonomy" id="28095"/>
    <lineage>
        <taxon>Bacteria</taxon>
        <taxon>Pseudomonadati</taxon>
        <taxon>Pseudomonadota</taxon>
        <taxon>Betaproteobacteria</taxon>
        <taxon>Burkholderiales</taxon>
        <taxon>Burkholderiaceae</taxon>
        <taxon>Burkholderia</taxon>
    </lineage>
</organism>
<name>A0AAW3EW44_BURGA</name>
<evidence type="ECO:0000313" key="2">
    <source>
        <dbReference type="EMBL" id="KGC10961.1"/>
    </source>
</evidence>
<sequence length="209" mass="23385">MHSRTHGATIESAKNDMNSSIVRQPRDLVPIRLQERIAQFTHGPIWQYGKRSSKAHDRYAFWCAHFAGGNAASRVSCEPELAENRSATAIYELWNVLKAGPLAGHEPLRVYANAHTYGVEGYVHTDSDDAENYFSTIYYAHPVWHRNWGGETVFYSRTEANAIIDTVYPEPGMAVTFPGAIPHCAKGPTRDCIDLRVTVVIKTQRSHSG</sequence>
<protein>
    <submittedName>
        <fullName evidence="2">2OG-Fe(II) oxygenase superfamily protein</fullName>
    </submittedName>
</protein>
<dbReference type="RefSeq" id="WP_127841040.1">
    <property type="nucleotide sequence ID" value="NZ_CADEVY010000015.1"/>
</dbReference>
<evidence type="ECO:0000259" key="1">
    <source>
        <dbReference type="Pfam" id="PF13640"/>
    </source>
</evidence>
<dbReference type="PANTHER" id="PTHR35169:SF1">
    <property type="entry name" value="PROLYL 4-HYDROXYLASE ALPHA SUBUNIT FE(2+) 2OG DIOXYGENASE DOMAIN-CONTAINING PROTEIN"/>
    <property type="match status" value="1"/>
</dbReference>
<dbReference type="AlphaFoldDB" id="A0AAW3EW44"/>
<dbReference type="Pfam" id="PF13640">
    <property type="entry name" value="2OG-FeII_Oxy_3"/>
    <property type="match status" value="1"/>
</dbReference>
<accession>A0AAW3EW44</accession>
<dbReference type="Gene3D" id="2.60.120.620">
    <property type="entry name" value="q2cbj1_9rhob like domain"/>
    <property type="match status" value="1"/>
</dbReference>
<comment type="caution">
    <text evidence="2">The sequence shown here is derived from an EMBL/GenBank/DDBJ whole genome shotgun (WGS) entry which is preliminary data.</text>
</comment>
<dbReference type="Proteomes" id="UP000029590">
    <property type="component" value="Unassembled WGS sequence"/>
</dbReference>
<proteinExistence type="predicted"/>
<evidence type="ECO:0000313" key="3">
    <source>
        <dbReference type="Proteomes" id="UP000029590"/>
    </source>
</evidence>
<dbReference type="EMBL" id="JPGG01000017">
    <property type="protein sequence ID" value="KGC10961.1"/>
    <property type="molecule type" value="Genomic_DNA"/>
</dbReference>